<dbReference type="InterPro" id="IPR029055">
    <property type="entry name" value="Ntn_hydrolases_N"/>
</dbReference>
<dbReference type="GO" id="GO:0017000">
    <property type="term" value="P:antibiotic biosynthetic process"/>
    <property type="evidence" value="ECO:0007669"/>
    <property type="project" value="InterPro"/>
</dbReference>
<dbReference type="Gene3D" id="2.30.120.10">
    <property type="match status" value="1"/>
</dbReference>
<dbReference type="InterPro" id="IPR014395">
    <property type="entry name" value="Pen/GL7ACA/AHL_acylase"/>
</dbReference>
<dbReference type="PANTHER" id="PTHR34218:SF3">
    <property type="entry name" value="ACYL-HOMOSERINE LACTONE ACYLASE PVDQ"/>
    <property type="match status" value="1"/>
</dbReference>
<sequence>MRVFNILLISILSSLLITGCKDGDKYYADIVRTDYGIPHIKANSWKNAGFGLGYAYAEDNFCVLMKAVVRANGQSVRFLGEEGSLADDIVFTYYNTDAVMQREGIESQPKHVRRLLRGYTAGLNRYLKDTGVENLAGGEEGCRDAEWVRELRVVDIVKVLHNKALRSSTQSLTPLIAGVEPPSSQSAQRVNPDAVRALSAISPQDIAANMGLPKDSQIGSNAYAIGANASQNNSGLLLGNPHFPWTGEDRFYMFHLDMGDKYNVMGAGLHGFPVVNVGFNNDIAWTHTVSTGSRFTLYELTLNPDNPFQYLYDDEYRDIEKVTVNVEMPGAGDGVVTRPYDLYLTHFGPVINLAGVDESLGGWPTPFGTLVVLKDANMMNFRTLSQWIEMGQANSMDAFKESLARLGLPWVNTIAASRGGDAFYGDISVIPNVSQQKLGSCVRGQLAMLLTEAAAPTLDGSDSECEWDSDEGAPRGVFGFESLPQLSTRDYVANANDSYWLSNPGQLLEGFSPLIGEERIAQALRTRQTFIQAQQRIAAADDLGAAGFNTGNMRTIMFDNRNLAAELVLDDLVAVCKAVTDWSLLTVNTAQAAQACDVLGQWDGFFNLESIGPHIFTEFWLRAEQLPDLWAVPFDAAAPLTTPNTLNTGTAGIAIVQALAAGIDALVAADIPMDRPWGQLQYSDRNGERIPIAGGRSSFMFSVTSSDLILGEGYTSIEDGNSYIQVVSWDDHCPDAYGNLTYSQSTDPASPHYADLTRLYSQNGWIDMPYCDEAIEAATISKKRVRE</sequence>
<dbReference type="OrthoDB" id="9760084at2"/>
<evidence type="ECO:0000256" key="3">
    <source>
        <dbReference type="ARBA" id="ARBA00022801"/>
    </source>
</evidence>
<evidence type="ECO:0000256" key="1">
    <source>
        <dbReference type="ARBA" id="ARBA00006586"/>
    </source>
</evidence>
<dbReference type="Pfam" id="PF01804">
    <property type="entry name" value="Penicil_amidase"/>
    <property type="match status" value="1"/>
</dbReference>
<comment type="caution">
    <text evidence="6">The sequence shown here is derived from an EMBL/GenBank/DDBJ whole genome shotgun (WGS) entry which is preliminary data.</text>
</comment>
<dbReference type="InterPro" id="IPR002692">
    <property type="entry name" value="S45"/>
</dbReference>
<dbReference type="Gene3D" id="1.10.1400.10">
    <property type="match status" value="1"/>
</dbReference>
<protein>
    <recommendedName>
        <fullName evidence="8">Acylase</fullName>
    </recommendedName>
</protein>
<keyword evidence="4" id="KW-0865">Zymogen</keyword>
<dbReference type="PANTHER" id="PTHR34218">
    <property type="entry name" value="PEPTIDASE S45 PENICILLIN AMIDASE"/>
    <property type="match status" value="1"/>
</dbReference>
<dbReference type="Gene3D" id="1.10.439.10">
    <property type="entry name" value="Penicillin Amidohydrolase, domain 1"/>
    <property type="match status" value="1"/>
</dbReference>
<dbReference type="PROSITE" id="PS51257">
    <property type="entry name" value="PROKAR_LIPOPROTEIN"/>
    <property type="match status" value="1"/>
</dbReference>
<evidence type="ECO:0000256" key="5">
    <source>
        <dbReference type="PIRSR" id="PIRSR001227-1"/>
    </source>
</evidence>
<comment type="similarity">
    <text evidence="1">Belongs to the peptidase S45 family.</text>
</comment>
<dbReference type="Gene3D" id="3.60.20.10">
    <property type="entry name" value="Glutamine Phosphoribosylpyrophosphate, subunit 1, domain 1"/>
    <property type="match status" value="1"/>
</dbReference>
<accession>A0A545TZL5</accession>
<proteinExistence type="inferred from homology"/>
<evidence type="ECO:0000256" key="4">
    <source>
        <dbReference type="ARBA" id="ARBA00023145"/>
    </source>
</evidence>
<dbReference type="AlphaFoldDB" id="A0A545TZL5"/>
<evidence type="ECO:0000313" key="7">
    <source>
        <dbReference type="Proteomes" id="UP000319732"/>
    </source>
</evidence>
<keyword evidence="3" id="KW-0378">Hydrolase</keyword>
<feature type="active site" description="Nucleophile" evidence="5">
    <location>
        <position position="220"/>
    </location>
</feature>
<dbReference type="GO" id="GO:0016811">
    <property type="term" value="F:hydrolase activity, acting on carbon-nitrogen (but not peptide) bonds, in linear amides"/>
    <property type="evidence" value="ECO:0007669"/>
    <property type="project" value="InterPro"/>
</dbReference>
<dbReference type="InterPro" id="IPR043147">
    <property type="entry name" value="Penicillin_amidase_A-knob"/>
</dbReference>
<dbReference type="EMBL" id="VHSG01000007">
    <property type="protein sequence ID" value="TQV82656.1"/>
    <property type="molecule type" value="Genomic_DNA"/>
</dbReference>
<evidence type="ECO:0000313" key="6">
    <source>
        <dbReference type="EMBL" id="TQV82656.1"/>
    </source>
</evidence>
<gene>
    <name evidence="6" type="ORF">FKG94_07975</name>
</gene>
<dbReference type="PIRSF" id="PIRSF001227">
    <property type="entry name" value="Pen_acylase"/>
    <property type="match status" value="1"/>
</dbReference>
<dbReference type="Proteomes" id="UP000319732">
    <property type="component" value="Unassembled WGS sequence"/>
</dbReference>
<keyword evidence="2" id="KW-0732">Signal</keyword>
<dbReference type="InterPro" id="IPR023343">
    <property type="entry name" value="Penicillin_amidase_dom1"/>
</dbReference>
<dbReference type="InterPro" id="IPR043146">
    <property type="entry name" value="Penicillin_amidase_N_B-knob"/>
</dbReference>
<reference evidence="6 7" key="1">
    <citation type="submission" date="2019-06" db="EMBL/GenBank/DDBJ databases">
        <title>Whole genome sequence for Cellvibrionaceae sp. R142.</title>
        <authorList>
            <person name="Wang G."/>
        </authorList>
    </citation>
    <scope>NUCLEOTIDE SEQUENCE [LARGE SCALE GENOMIC DNA]</scope>
    <source>
        <strain evidence="6 7">R142</strain>
    </source>
</reference>
<dbReference type="RefSeq" id="WP_142903672.1">
    <property type="nucleotide sequence ID" value="NZ_ML660090.1"/>
</dbReference>
<dbReference type="SUPFAM" id="SSF56235">
    <property type="entry name" value="N-terminal nucleophile aminohydrolases (Ntn hydrolases)"/>
    <property type="match status" value="1"/>
</dbReference>
<name>A0A545TZL5_9GAMM</name>
<evidence type="ECO:0000256" key="2">
    <source>
        <dbReference type="ARBA" id="ARBA00022729"/>
    </source>
</evidence>
<keyword evidence="7" id="KW-1185">Reference proteome</keyword>
<organism evidence="6 7">
    <name type="scientific">Exilibacterium tricleocarpae</name>
    <dbReference type="NCBI Taxonomy" id="2591008"/>
    <lineage>
        <taxon>Bacteria</taxon>
        <taxon>Pseudomonadati</taxon>
        <taxon>Pseudomonadota</taxon>
        <taxon>Gammaproteobacteria</taxon>
        <taxon>Cellvibrionales</taxon>
        <taxon>Cellvibrionaceae</taxon>
        <taxon>Exilibacterium</taxon>
    </lineage>
</organism>
<evidence type="ECO:0008006" key="8">
    <source>
        <dbReference type="Google" id="ProtNLM"/>
    </source>
</evidence>